<evidence type="ECO:0000256" key="3">
    <source>
        <dbReference type="ARBA" id="ARBA00022737"/>
    </source>
</evidence>
<proteinExistence type="predicted"/>
<feature type="domain" description="Disease resistance R13L4/SHOC-2-like LRR" evidence="4">
    <location>
        <begin position="198"/>
        <end position="302"/>
    </location>
</feature>
<evidence type="ECO:0000256" key="1">
    <source>
        <dbReference type="ARBA" id="ARBA00004430"/>
    </source>
</evidence>
<organism evidence="5">
    <name type="scientific">Mantoniella antarctica</name>
    <dbReference type="NCBI Taxonomy" id="81844"/>
    <lineage>
        <taxon>Eukaryota</taxon>
        <taxon>Viridiplantae</taxon>
        <taxon>Chlorophyta</taxon>
        <taxon>Mamiellophyceae</taxon>
        <taxon>Mamiellales</taxon>
        <taxon>Mamiellaceae</taxon>
        <taxon>Mantoniella</taxon>
    </lineage>
</organism>
<keyword evidence="3" id="KW-0677">Repeat</keyword>
<dbReference type="InterPro" id="IPR001611">
    <property type="entry name" value="Leu-rich_rpt"/>
</dbReference>
<dbReference type="PANTHER" id="PTHR48051:SF1">
    <property type="entry name" value="RAS SUPPRESSOR PROTEIN 1"/>
    <property type="match status" value="1"/>
</dbReference>
<dbReference type="GO" id="GO:0005930">
    <property type="term" value="C:axoneme"/>
    <property type="evidence" value="ECO:0007669"/>
    <property type="project" value="UniProtKB-SubCell"/>
</dbReference>
<dbReference type="SUPFAM" id="SSF52058">
    <property type="entry name" value="L domain-like"/>
    <property type="match status" value="1"/>
</dbReference>
<gene>
    <name evidence="5" type="ORF">MANT1106_LOCUS11858</name>
</gene>
<keyword evidence="2" id="KW-0433">Leucine-rich repeat</keyword>
<accession>A0A7S0SJX7</accession>
<evidence type="ECO:0000259" key="4">
    <source>
        <dbReference type="Pfam" id="PF23598"/>
    </source>
</evidence>
<dbReference type="Pfam" id="PF23598">
    <property type="entry name" value="LRR_14"/>
    <property type="match status" value="1"/>
</dbReference>
<dbReference type="InterPro" id="IPR055414">
    <property type="entry name" value="LRR_R13L4/SHOC2-like"/>
</dbReference>
<dbReference type="SMART" id="SM00369">
    <property type="entry name" value="LRR_TYP"/>
    <property type="match status" value="6"/>
</dbReference>
<reference evidence="5" key="1">
    <citation type="submission" date="2021-01" db="EMBL/GenBank/DDBJ databases">
        <authorList>
            <person name="Corre E."/>
            <person name="Pelletier E."/>
            <person name="Niang G."/>
            <person name="Scheremetjew M."/>
            <person name="Finn R."/>
            <person name="Kale V."/>
            <person name="Holt S."/>
            <person name="Cochrane G."/>
            <person name="Meng A."/>
            <person name="Brown T."/>
            <person name="Cohen L."/>
        </authorList>
    </citation>
    <scope>NUCLEOTIDE SEQUENCE</scope>
    <source>
        <strain evidence="5">SL-175</strain>
    </source>
</reference>
<dbReference type="AlphaFoldDB" id="A0A7S0SJX7"/>
<comment type="subcellular location">
    <subcellularLocation>
        <location evidence="1">Cytoplasm</location>
        <location evidence="1">Cytoskeleton</location>
        <location evidence="1">Cilium axoneme</location>
    </subcellularLocation>
</comment>
<dbReference type="PANTHER" id="PTHR48051">
    <property type="match status" value="1"/>
</dbReference>
<name>A0A7S0SJX7_9CHLO</name>
<dbReference type="PROSITE" id="PS51450">
    <property type="entry name" value="LRR"/>
    <property type="match status" value="2"/>
</dbReference>
<dbReference type="InterPro" id="IPR050216">
    <property type="entry name" value="LRR_domain-containing"/>
</dbReference>
<dbReference type="Gene3D" id="3.80.10.10">
    <property type="entry name" value="Ribonuclease Inhibitor"/>
    <property type="match status" value="2"/>
</dbReference>
<evidence type="ECO:0000313" key="5">
    <source>
        <dbReference type="EMBL" id="CAD8709175.1"/>
    </source>
</evidence>
<protein>
    <recommendedName>
        <fullName evidence="4">Disease resistance R13L4/SHOC-2-like LRR domain-containing protein</fullName>
    </recommendedName>
</protein>
<dbReference type="EMBL" id="HBFC01019794">
    <property type="protein sequence ID" value="CAD8709175.1"/>
    <property type="molecule type" value="Transcribed_RNA"/>
</dbReference>
<dbReference type="SMART" id="SM00364">
    <property type="entry name" value="LRR_BAC"/>
    <property type="match status" value="6"/>
</dbReference>
<evidence type="ECO:0000256" key="2">
    <source>
        <dbReference type="ARBA" id="ARBA00022614"/>
    </source>
</evidence>
<dbReference type="InterPro" id="IPR003591">
    <property type="entry name" value="Leu-rich_rpt_typical-subtyp"/>
</dbReference>
<sequence>MYNTKMVWWTCDHMRSGERCGHSWKQTPIARTNWKQKRHRNPAARCPLCETADNGQNKAFLPDPHPLTDGMVGEDHGDGSMSGNGDSGGYVGIAVAGSEDEGNEGHPFSAADVAFATSALASDVDYLQSCPVAVSDADSDANVLRTWRYSCPALQRLWPADADVENWEGVTLDDDGTEGRVVNIRLGSRGLMGEVPAALGQLVALKELDLRDNQLTRIPEELGNLAALETLFLNSNRLTCVPLGLGRLTALKDLLLGGNQLIAVPAELGNLAALERLGLGGNQLESLPAELGRLTSLTELYLRNNYLTSVPFELKHLTALRALYLNGNLLRTIPATLGELPALRTLRLHGNSTLLSLPAAIDRLSDCWGVDVSVDSNIEIEKDDWMSRMTLGPETWL</sequence>
<dbReference type="InterPro" id="IPR032675">
    <property type="entry name" value="LRR_dom_sf"/>
</dbReference>